<dbReference type="SUPFAM" id="SSF51338">
    <property type="entry name" value="Composite domain of metallo-dependent hydrolases"/>
    <property type="match status" value="1"/>
</dbReference>
<dbReference type="Pfam" id="PF07969">
    <property type="entry name" value="Amidohydro_3"/>
    <property type="match status" value="1"/>
</dbReference>
<dbReference type="PANTHER" id="PTHR22642">
    <property type="entry name" value="IMIDAZOLONEPROPIONASE"/>
    <property type="match status" value="1"/>
</dbReference>
<dbReference type="Gene3D" id="3.10.310.70">
    <property type="match status" value="1"/>
</dbReference>
<dbReference type="InterPro" id="IPR011059">
    <property type="entry name" value="Metal-dep_hydrolase_composite"/>
</dbReference>
<evidence type="ECO:0000259" key="1">
    <source>
        <dbReference type="Pfam" id="PF07969"/>
    </source>
</evidence>
<dbReference type="RefSeq" id="WP_348715399.1">
    <property type="nucleotide sequence ID" value="NZ_CAXJIO010000011.1"/>
</dbReference>
<accession>A0ABM9P9Y6</accession>
<dbReference type="InterPro" id="IPR013108">
    <property type="entry name" value="Amidohydro_3"/>
</dbReference>
<protein>
    <submittedName>
        <fullName evidence="2">Amidohydrolase</fullName>
    </submittedName>
</protein>
<name>A0ABM9P9Y6_9FLAO</name>
<dbReference type="Gene3D" id="3.20.20.140">
    <property type="entry name" value="Metal-dependent hydrolases"/>
    <property type="match status" value="1"/>
</dbReference>
<dbReference type="CDD" id="cd01300">
    <property type="entry name" value="YtcJ_like"/>
    <property type="match status" value="1"/>
</dbReference>
<proteinExistence type="predicted"/>
<dbReference type="Gene3D" id="2.30.40.10">
    <property type="entry name" value="Urease, subunit C, domain 1"/>
    <property type="match status" value="1"/>
</dbReference>
<dbReference type="SUPFAM" id="SSF51556">
    <property type="entry name" value="Metallo-dependent hydrolases"/>
    <property type="match status" value="1"/>
</dbReference>
<keyword evidence="3" id="KW-1185">Reference proteome</keyword>
<dbReference type="Proteomes" id="UP001497527">
    <property type="component" value="Unassembled WGS sequence"/>
</dbReference>
<dbReference type="EMBL" id="CAXJIO010000011">
    <property type="protein sequence ID" value="CAL2102254.1"/>
    <property type="molecule type" value="Genomic_DNA"/>
</dbReference>
<feature type="domain" description="Amidohydrolase 3" evidence="1">
    <location>
        <begin position="84"/>
        <end position="561"/>
    </location>
</feature>
<dbReference type="InterPro" id="IPR032466">
    <property type="entry name" value="Metal_Hydrolase"/>
</dbReference>
<organism evidence="2 3">
    <name type="scientific">Tenacibaculum polynesiense</name>
    <dbReference type="NCBI Taxonomy" id="3137857"/>
    <lineage>
        <taxon>Bacteria</taxon>
        <taxon>Pseudomonadati</taxon>
        <taxon>Bacteroidota</taxon>
        <taxon>Flavobacteriia</taxon>
        <taxon>Flavobacteriales</taxon>
        <taxon>Flavobacteriaceae</taxon>
        <taxon>Tenacibaculum</taxon>
    </lineage>
</organism>
<comment type="caution">
    <text evidence="2">The sequence shown here is derived from an EMBL/GenBank/DDBJ whole genome shotgun (WGS) entry which is preliminary data.</text>
</comment>
<dbReference type="InterPro" id="IPR033932">
    <property type="entry name" value="YtcJ-like"/>
</dbReference>
<evidence type="ECO:0000313" key="2">
    <source>
        <dbReference type="EMBL" id="CAL2102254.1"/>
    </source>
</evidence>
<reference evidence="2 3" key="1">
    <citation type="submission" date="2024-05" db="EMBL/GenBank/DDBJ databases">
        <authorList>
            <person name="Duchaud E."/>
        </authorList>
    </citation>
    <scope>NUCLEOTIDE SEQUENCE [LARGE SCALE GENOMIC DNA]</scope>
    <source>
        <strain evidence="2">Ena-SAMPLE-TAB-13-05-2024-13:56:06:370-140308</strain>
    </source>
</reference>
<dbReference type="PANTHER" id="PTHR22642:SF2">
    <property type="entry name" value="PROTEIN LONG AFTER FAR-RED 3"/>
    <property type="match status" value="1"/>
</dbReference>
<sequence length="563" mass="62663">MKKMKLVVIFLTIILSTKSCTKKEEIGIHTQLNSTQKMYYNGKIYTVNDKQPWAEAMIIDKNEIIFVGSNAEAENKLEKGGEKINLLGKLVLPGFHDVHMHPMEVGSTTTSFELNEEEVNPENYISTIKKAARENPDVAWLIGFGHSIETLFQAKRNPLKIIDEAVSDRPVIIMEQTSHSMWINSKGLELAGITATTKNPQGGIIMKEKGELLGILIDNAGDVVFQQAVTALNDANGEYDGMVQFVLPELAKHGITSVSDARTYWKRNQHKTWGNLAADNKLTARFNLGLWAYPAANDIEQIAALKKMFSNDKNSLLKINQIKLYSDGITHNTTAALHSNYKEDYFGLATNNGLNYFSEARIATYIKELENVGFDFHIHAIGNRGVTEALNAIEQSGTSNGRHRLTHVEMVDIGDLKRFKQLNVTADAQVAGTFTQPHHWHENDYLVGSTLANNLIPIKSLKEVGARVTLSSDWNVSSLNPFIGIQNAVTRAPQNISLSEAIKSYTINGAYVMRQEDKVGSLEVGKLADFVVVDKNIFEIPSNQIKTAKIVKTVFNGKEIYKK</sequence>
<evidence type="ECO:0000313" key="3">
    <source>
        <dbReference type="Proteomes" id="UP001497527"/>
    </source>
</evidence>
<gene>
    <name evidence="2" type="ORF">T190423A01A_20005</name>
</gene>